<name>A0ABX1FY57_9PSEU</name>
<reference evidence="1 2" key="1">
    <citation type="submission" date="2019-08" db="EMBL/GenBank/DDBJ databases">
        <title>Lentzea from Indian Himalayas.</title>
        <authorList>
            <person name="Mandal S."/>
            <person name="Mallick Gupta A."/>
            <person name="Maiti P.K."/>
            <person name="Sarkar J."/>
            <person name="Mandal S."/>
        </authorList>
    </citation>
    <scope>NUCLEOTIDE SEQUENCE [LARGE SCALE GENOMIC DNA]</scope>
    <source>
        <strain evidence="1 2">PSKA42</strain>
    </source>
</reference>
<keyword evidence="2" id="KW-1185">Reference proteome</keyword>
<protein>
    <recommendedName>
        <fullName evidence="3">Nucleotidyl transferase AbiEii toxin, Type IV TA system</fullName>
    </recommendedName>
</protein>
<dbReference type="Pfam" id="PF10127">
    <property type="entry name" value="RlaP"/>
    <property type="match status" value="1"/>
</dbReference>
<evidence type="ECO:0000313" key="1">
    <source>
        <dbReference type="EMBL" id="NKE63491.1"/>
    </source>
</evidence>
<gene>
    <name evidence="1" type="ORF">FXN61_44955</name>
</gene>
<accession>A0ABX1FY57</accession>
<organism evidence="1 2">
    <name type="scientific">Lentzea indica</name>
    <dbReference type="NCBI Taxonomy" id="2604800"/>
    <lineage>
        <taxon>Bacteria</taxon>
        <taxon>Bacillati</taxon>
        <taxon>Actinomycetota</taxon>
        <taxon>Actinomycetes</taxon>
        <taxon>Pseudonocardiales</taxon>
        <taxon>Pseudonocardiaceae</taxon>
        <taxon>Lentzea</taxon>
    </lineage>
</organism>
<evidence type="ECO:0000313" key="2">
    <source>
        <dbReference type="Proteomes" id="UP001515943"/>
    </source>
</evidence>
<comment type="caution">
    <text evidence="1">The sequence shown here is derived from an EMBL/GenBank/DDBJ whole genome shotgun (WGS) entry which is preliminary data.</text>
</comment>
<dbReference type="InterPro" id="IPR018775">
    <property type="entry name" value="RlaP"/>
</dbReference>
<evidence type="ECO:0008006" key="3">
    <source>
        <dbReference type="Google" id="ProtNLM"/>
    </source>
</evidence>
<dbReference type="EMBL" id="VSRL01000364">
    <property type="protein sequence ID" value="NKE63491.1"/>
    <property type="molecule type" value="Genomic_DNA"/>
</dbReference>
<proteinExistence type="predicted"/>
<dbReference type="Proteomes" id="UP001515943">
    <property type="component" value="Unassembled WGS sequence"/>
</dbReference>
<sequence>MGTPMVGWLVPLGGRGPQPARLDLGLQTISGLGHHYRGSRSRRGCRSSRPQTSSPLLYTFRALLAGVHLLRTGEVIAHLPTLLEKLDGPDYLPALIEAKILGEHRALAGVAERPAPERLEADLAHWQEELKNARENSDLPEHPPALEAVHEFVVTTRLS</sequence>